<organism evidence="1 2">
    <name type="scientific">Mycobacterium intermedium</name>
    <dbReference type="NCBI Taxonomy" id="28445"/>
    <lineage>
        <taxon>Bacteria</taxon>
        <taxon>Bacillati</taxon>
        <taxon>Actinomycetota</taxon>
        <taxon>Actinomycetes</taxon>
        <taxon>Mycobacteriales</taxon>
        <taxon>Mycobacteriaceae</taxon>
        <taxon>Mycobacterium</taxon>
        <taxon>Mycobacterium simiae complex</taxon>
    </lineage>
</organism>
<dbReference type="AlphaFoldDB" id="A0A1E3SFI0"/>
<accession>A0A1E3SFI0</accession>
<reference evidence="1 2" key="1">
    <citation type="submission" date="2017-02" db="EMBL/GenBank/DDBJ databases">
        <title>The new phylogeny of genus Mycobacterium.</title>
        <authorList>
            <person name="Tortoli E."/>
            <person name="Trovato A."/>
            <person name="Cirillo D.M."/>
        </authorList>
    </citation>
    <scope>NUCLEOTIDE SEQUENCE [LARGE SCALE GENOMIC DNA]</scope>
    <source>
        <strain evidence="1 2">DSM 44049</strain>
    </source>
</reference>
<proteinExistence type="predicted"/>
<evidence type="ECO:0000313" key="1">
    <source>
        <dbReference type="EMBL" id="ORB01854.1"/>
    </source>
</evidence>
<name>A0A1E3SFI0_MYCIE</name>
<dbReference type="RefSeq" id="WP_069419624.1">
    <property type="nucleotide sequence ID" value="NZ_CBCRZH010000096.1"/>
</dbReference>
<dbReference type="STRING" id="28445.BHQ20_13345"/>
<evidence type="ECO:0000313" key="2">
    <source>
        <dbReference type="Proteomes" id="UP000192739"/>
    </source>
</evidence>
<keyword evidence="2" id="KW-1185">Reference proteome</keyword>
<dbReference type="EMBL" id="MVHT01000046">
    <property type="protein sequence ID" value="ORB01854.1"/>
    <property type="molecule type" value="Genomic_DNA"/>
</dbReference>
<protein>
    <recommendedName>
        <fullName evidence="3">DNA-binding protein</fullName>
    </recommendedName>
</protein>
<evidence type="ECO:0008006" key="3">
    <source>
        <dbReference type="Google" id="ProtNLM"/>
    </source>
</evidence>
<sequence length="73" mass="7893">MAVTFDNPDALFPARDVAALRCKTENALAVERHRGNGPPYVKDRGRVLYRAGDLAAYLAANTVTPGSPPPQRD</sequence>
<dbReference type="Proteomes" id="UP000192739">
    <property type="component" value="Unassembled WGS sequence"/>
</dbReference>
<comment type="caution">
    <text evidence="1">The sequence shown here is derived from an EMBL/GenBank/DDBJ whole genome shotgun (WGS) entry which is preliminary data.</text>
</comment>
<gene>
    <name evidence="1" type="ORF">BST27_16825</name>
</gene>
<dbReference type="OrthoDB" id="5524782at2"/>